<feature type="compositionally biased region" description="Low complexity" evidence="4">
    <location>
        <begin position="213"/>
        <end position="227"/>
    </location>
</feature>
<feature type="compositionally biased region" description="Low complexity" evidence="4">
    <location>
        <begin position="186"/>
        <end position="205"/>
    </location>
</feature>
<dbReference type="Gene3D" id="3.30.750.140">
    <property type="match status" value="1"/>
</dbReference>
<dbReference type="Proteomes" id="UP000194139">
    <property type="component" value="Chromosome"/>
</dbReference>
<evidence type="ECO:0000256" key="3">
    <source>
        <dbReference type="ARBA" id="ARBA00022795"/>
    </source>
</evidence>
<feature type="compositionally biased region" description="Basic and acidic residues" evidence="4">
    <location>
        <begin position="89"/>
        <end position="101"/>
    </location>
</feature>
<comment type="similarity">
    <text evidence="2">Belongs to the FliK family.</text>
</comment>
<evidence type="ECO:0000313" key="7">
    <source>
        <dbReference type="Proteomes" id="UP000194139"/>
    </source>
</evidence>
<feature type="compositionally biased region" description="Low complexity" evidence="4">
    <location>
        <begin position="49"/>
        <end position="88"/>
    </location>
</feature>
<comment type="function">
    <text evidence="1">Controls the length of the flagellar hook.</text>
</comment>
<evidence type="ECO:0000256" key="1">
    <source>
        <dbReference type="ARBA" id="ARBA00003944"/>
    </source>
</evidence>
<keyword evidence="3" id="KW-1005">Bacterial flagellum biogenesis</keyword>
<feature type="region of interest" description="Disordered" evidence="4">
    <location>
        <begin position="422"/>
        <end position="449"/>
    </location>
</feature>
<feature type="region of interest" description="Disordered" evidence="4">
    <location>
        <begin position="309"/>
        <end position="328"/>
    </location>
</feature>
<organism evidence="6 7">
    <name type="scientific">Bordetella genomosp. 9</name>
    <dbReference type="NCBI Taxonomy" id="1416803"/>
    <lineage>
        <taxon>Bacteria</taxon>
        <taxon>Pseudomonadati</taxon>
        <taxon>Pseudomonadota</taxon>
        <taxon>Betaproteobacteria</taxon>
        <taxon>Burkholderiales</taxon>
        <taxon>Alcaligenaceae</taxon>
        <taxon>Bordetella</taxon>
    </lineage>
</organism>
<feature type="region of interest" description="Disordered" evidence="4">
    <location>
        <begin position="183"/>
        <end position="257"/>
    </location>
</feature>
<dbReference type="CDD" id="cd17470">
    <property type="entry name" value="T3SS_Flik_C"/>
    <property type="match status" value="1"/>
</dbReference>
<dbReference type="EMBL" id="CP021109">
    <property type="protein sequence ID" value="ARP86931.1"/>
    <property type="molecule type" value="Genomic_DNA"/>
</dbReference>
<dbReference type="GO" id="GO:0044780">
    <property type="term" value="P:bacterial-type flagellum assembly"/>
    <property type="evidence" value="ECO:0007669"/>
    <property type="project" value="InterPro"/>
</dbReference>
<accession>A0A1W6Z116</accession>
<evidence type="ECO:0000256" key="4">
    <source>
        <dbReference type="SAM" id="MobiDB-lite"/>
    </source>
</evidence>
<evidence type="ECO:0000256" key="2">
    <source>
        <dbReference type="ARBA" id="ARBA00009149"/>
    </source>
</evidence>
<dbReference type="PANTHER" id="PTHR37533:SF2">
    <property type="entry name" value="FLAGELLAR HOOK-LENGTH CONTROL PROTEIN"/>
    <property type="match status" value="1"/>
</dbReference>
<gene>
    <name evidence="6" type="ORF">CAL13_12450</name>
</gene>
<dbReference type="InterPro" id="IPR052563">
    <property type="entry name" value="FliK"/>
</dbReference>
<dbReference type="GO" id="GO:0009424">
    <property type="term" value="C:bacterial-type flagellum hook"/>
    <property type="evidence" value="ECO:0007669"/>
    <property type="project" value="InterPro"/>
</dbReference>
<dbReference type="InterPro" id="IPR001635">
    <property type="entry name" value="Flag_hook_Flik"/>
</dbReference>
<feature type="compositionally biased region" description="Low complexity" evidence="4">
    <location>
        <begin position="434"/>
        <end position="449"/>
    </location>
</feature>
<evidence type="ECO:0000313" key="6">
    <source>
        <dbReference type="EMBL" id="ARP86931.1"/>
    </source>
</evidence>
<name>A0A1W6Z116_9BORD</name>
<feature type="compositionally biased region" description="Basic and acidic residues" evidence="4">
    <location>
        <begin position="228"/>
        <end position="237"/>
    </location>
</feature>
<feature type="domain" description="Flagellar hook-length control protein-like C-terminal" evidence="5">
    <location>
        <begin position="344"/>
        <end position="419"/>
    </location>
</feature>
<feature type="region of interest" description="Disordered" evidence="4">
    <location>
        <begin position="1"/>
        <end position="103"/>
    </location>
</feature>
<protein>
    <recommendedName>
        <fullName evidence="5">Flagellar hook-length control protein-like C-terminal domain-containing protein</fullName>
    </recommendedName>
</protein>
<dbReference type="InterPro" id="IPR038610">
    <property type="entry name" value="FliK-like_C_sf"/>
</dbReference>
<evidence type="ECO:0000259" key="5">
    <source>
        <dbReference type="Pfam" id="PF02120"/>
    </source>
</evidence>
<dbReference type="InterPro" id="IPR021136">
    <property type="entry name" value="Flagellar_hook_control-like_C"/>
</dbReference>
<dbReference type="PRINTS" id="PR01007">
    <property type="entry name" value="FLGHOOKFLIK"/>
</dbReference>
<proteinExistence type="inferred from homology"/>
<feature type="compositionally biased region" description="Polar residues" evidence="4">
    <location>
        <begin position="239"/>
        <end position="251"/>
    </location>
</feature>
<dbReference type="Pfam" id="PF02120">
    <property type="entry name" value="Flg_hook"/>
    <property type="match status" value="1"/>
</dbReference>
<dbReference type="AlphaFoldDB" id="A0A1W6Z116"/>
<dbReference type="RefSeq" id="WP_086072560.1">
    <property type="nucleotide sequence ID" value="NZ_CP021109.1"/>
</dbReference>
<dbReference type="PANTHER" id="PTHR37533">
    <property type="entry name" value="FLAGELLAR HOOK-LENGTH CONTROL PROTEIN"/>
    <property type="match status" value="1"/>
</dbReference>
<keyword evidence="7" id="KW-1185">Reference proteome</keyword>
<feature type="compositionally biased region" description="Low complexity" evidence="4">
    <location>
        <begin position="1"/>
        <end position="22"/>
    </location>
</feature>
<sequence>MNSPLAMLAVASPSPSAPASAPEGRGARDADPATRFSDIMSRQRAEQDAAPQTTPAGQAAGRGQAAGPGAAAGSQAAQAADGATGQAGQKDDGKTAQKDTDDAAAPALVQQALAIAVMSAEIQGQPSAAGSGTQAAPQTAAQGLLAGTAGAATANGASADALPATNDTALAAATASASGVPLGGTEAARGASPSAGATPAGEAPAHGTHDAPDAQSPAHAAPSAVAGADDRAADRRASQTAFTHANPTQASHAAAGVPADRADIAPAGAARTHAGKDFADAAPASRDAAPGFHTDMTQALAAAWQAPVAAGGADGGSPTLRTPVGQPQWGEELGSQVLVLTRRAGEDAHTAELRLDPPDLGPLRVTIKVSDGVAQASFVSAHASVRQAVESALPQLQQTLAQAGISLGQTNVSDQGAQAGFGGMHQGNDRPASHGGTHAQTQTQADAAGDSIQIAVPARRLDAGRVDTFA</sequence>
<reference evidence="6 7" key="1">
    <citation type="submission" date="2017-05" db="EMBL/GenBank/DDBJ databases">
        <title>Complete and WGS of Bordetella genogroups.</title>
        <authorList>
            <person name="Spilker T."/>
            <person name="LiPuma J."/>
        </authorList>
    </citation>
    <scope>NUCLEOTIDE SEQUENCE [LARGE SCALE GENOMIC DNA]</scope>
    <source>
        <strain evidence="6 7">AU17164</strain>
    </source>
</reference>